<proteinExistence type="predicted"/>
<keyword evidence="3" id="KW-1185">Reference proteome</keyword>
<dbReference type="OrthoDB" id="3044497at2759"/>
<dbReference type="Proteomes" id="UP000765509">
    <property type="component" value="Unassembled WGS sequence"/>
</dbReference>
<dbReference type="PANTHER" id="PTHR33481">
    <property type="entry name" value="REVERSE TRANSCRIPTASE"/>
    <property type="match status" value="1"/>
</dbReference>
<evidence type="ECO:0000259" key="1">
    <source>
        <dbReference type="PROSITE" id="PS50878"/>
    </source>
</evidence>
<dbReference type="PROSITE" id="PS50878">
    <property type="entry name" value="RT_POL"/>
    <property type="match status" value="1"/>
</dbReference>
<organism evidence="2 3">
    <name type="scientific">Austropuccinia psidii MF-1</name>
    <dbReference type="NCBI Taxonomy" id="1389203"/>
    <lineage>
        <taxon>Eukaryota</taxon>
        <taxon>Fungi</taxon>
        <taxon>Dikarya</taxon>
        <taxon>Basidiomycota</taxon>
        <taxon>Pucciniomycotina</taxon>
        <taxon>Pucciniomycetes</taxon>
        <taxon>Pucciniales</taxon>
        <taxon>Sphaerophragmiaceae</taxon>
        <taxon>Austropuccinia</taxon>
    </lineage>
</organism>
<reference evidence="2" key="1">
    <citation type="submission" date="2021-03" db="EMBL/GenBank/DDBJ databases">
        <title>Draft genome sequence of rust myrtle Austropuccinia psidii MF-1, a brazilian biotype.</title>
        <authorList>
            <person name="Quecine M.C."/>
            <person name="Pachon D.M.R."/>
            <person name="Bonatelli M.L."/>
            <person name="Correr F.H."/>
            <person name="Franceschini L.M."/>
            <person name="Leite T.F."/>
            <person name="Margarido G.R.A."/>
            <person name="Almeida C.A."/>
            <person name="Ferrarezi J.A."/>
            <person name="Labate C.A."/>
        </authorList>
    </citation>
    <scope>NUCLEOTIDE SEQUENCE</scope>
    <source>
        <strain evidence="2">MF-1</strain>
    </source>
</reference>
<dbReference type="PANTHER" id="PTHR33481:SF1">
    <property type="entry name" value="ENDONUCLEASE_EXONUCLEASE_PHOSPHATASE DOMAIN-CONTAINING PROTEIN-RELATED"/>
    <property type="match status" value="1"/>
</dbReference>
<evidence type="ECO:0000313" key="2">
    <source>
        <dbReference type="EMBL" id="MBW0582135.1"/>
    </source>
</evidence>
<accession>A0A9Q3KIA8</accession>
<gene>
    <name evidence="2" type="ORF">O181_121850</name>
</gene>
<feature type="domain" description="Reverse transcriptase" evidence="1">
    <location>
        <begin position="1"/>
        <end position="150"/>
    </location>
</feature>
<protein>
    <recommendedName>
        <fullName evidence="1">Reverse transcriptase domain-containing protein</fullName>
    </recommendedName>
</protein>
<dbReference type="EMBL" id="AVOT02111709">
    <property type="protein sequence ID" value="MBW0582135.1"/>
    <property type="molecule type" value="Genomic_DNA"/>
</dbReference>
<dbReference type="AlphaFoldDB" id="A0A9Q3KIA8"/>
<dbReference type="InterPro" id="IPR000477">
    <property type="entry name" value="RT_dom"/>
</dbReference>
<evidence type="ECO:0000313" key="3">
    <source>
        <dbReference type="Proteomes" id="UP000765509"/>
    </source>
</evidence>
<sequence>MNCPQYLQQIISNFLKQQYTSLTLDDYSSPIFRIEQGLPKGSPLLVILYFLYNTELITSGFNLTMYTTALGYIDDVIQPTAHKNIPNFMMQIHDAGNKALSWGESHGAIFNKKKSHFMILTHRQIAKPSPFFGEDRLDPVPSTKWLRITIDSKLTFGEQISKMKAKFKAKITQL</sequence>
<comment type="caution">
    <text evidence="2">The sequence shown here is derived from an EMBL/GenBank/DDBJ whole genome shotgun (WGS) entry which is preliminary data.</text>
</comment>
<name>A0A9Q3KIA8_9BASI</name>